<dbReference type="InterPro" id="IPR010628">
    <property type="entry name" value="EutB"/>
</dbReference>
<feature type="compositionally biased region" description="Basic and acidic residues" evidence="1">
    <location>
        <begin position="33"/>
        <end position="48"/>
    </location>
</feature>
<gene>
    <name evidence="2" type="ORF">GNH96_04245</name>
</gene>
<dbReference type="AlphaFoldDB" id="A0A858QBQ5"/>
<dbReference type="Gene3D" id="1.10.30.40">
    <property type="entry name" value="Ethanolamine ammonia-lyase light chain (EutC), N-terminal domain"/>
    <property type="match status" value="1"/>
</dbReference>
<dbReference type="KEGG" id="metu:GNH96_04245"/>
<evidence type="ECO:0000256" key="1">
    <source>
        <dbReference type="SAM" id="MobiDB-lite"/>
    </source>
</evidence>
<dbReference type="GO" id="GO:0006520">
    <property type="term" value="P:amino acid metabolic process"/>
    <property type="evidence" value="ECO:0007669"/>
    <property type="project" value="InterPro"/>
</dbReference>
<accession>A0A858QBQ5</accession>
<dbReference type="Proteomes" id="UP000503004">
    <property type="component" value="Chromosome"/>
</dbReference>
<evidence type="ECO:0000313" key="3">
    <source>
        <dbReference type="Proteomes" id="UP000503004"/>
    </source>
</evidence>
<dbReference type="Pfam" id="PF06751">
    <property type="entry name" value="EutB"/>
    <property type="match status" value="1"/>
</dbReference>
<dbReference type="EMBL" id="CP046565">
    <property type="protein sequence ID" value="QJD31318.1"/>
    <property type="molecule type" value="Genomic_DNA"/>
</dbReference>
<organism evidence="2 3">
    <name type="scientific">Methylococcus geothermalis</name>
    <dbReference type="NCBI Taxonomy" id="2681310"/>
    <lineage>
        <taxon>Bacteria</taxon>
        <taxon>Pseudomonadati</taxon>
        <taxon>Pseudomonadota</taxon>
        <taxon>Gammaproteobacteria</taxon>
        <taxon>Methylococcales</taxon>
        <taxon>Methylococcaceae</taxon>
        <taxon>Methylococcus</taxon>
    </lineage>
</organism>
<protein>
    <submittedName>
        <fullName evidence="2">Uncharacterized protein</fullName>
    </submittedName>
</protein>
<name>A0A858QBQ5_9GAMM</name>
<keyword evidence="3" id="KW-1185">Reference proteome</keyword>
<dbReference type="InterPro" id="IPR013785">
    <property type="entry name" value="Aldolase_TIM"/>
</dbReference>
<feature type="region of interest" description="Disordered" evidence="1">
    <location>
        <begin position="1"/>
        <end position="101"/>
    </location>
</feature>
<dbReference type="Gene3D" id="3.20.20.70">
    <property type="entry name" value="Aldolase class I"/>
    <property type="match status" value="1"/>
</dbReference>
<feature type="compositionally biased region" description="Basic residues" evidence="1">
    <location>
        <begin position="1"/>
        <end position="13"/>
    </location>
</feature>
<dbReference type="InterPro" id="IPR042255">
    <property type="entry name" value="EutC_N"/>
</dbReference>
<dbReference type="GO" id="GO:0008851">
    <property type="term" value="F:ethanolamine ammonia-lyase activity"/>
    <property type="evidence" value="ECO:0007669"/>
    <property type="project" value="InterPro"/>
</dbReference>
<reference evidence="3" key="1">
    <citation type="submission" date="2019-12" db="EMBL/GenBank/DDBJ databases">
        <authorList>
            <person name="Awala S.I."/>
            <person name="Rhee S.K."/>
        </authorList>
    </citation>
    <scope>NUCLEOTIDE SEQUENCE [LARGE SCALE GENOMIC DNA]</scope>
    <source>
        <strain evidence="3">IM1</strain>
    </source>
</reference>
<proteinExistence type="predicted"/>
<evidence type="ECO:0000313" key="2">
    <source>
        <dbReference type="EMBL" id="QJD31318.1"/>
    </source>
</evidence>
<sequence length="124" mass="13376">MPHRRGAKAKSVKCRTLAGTETTNRSIGVDLSPWREGRQMAPEPERGTVGDNCMKLETGQRLAPPPCWAASAISPGTPHELPLERSAHPGPQSPLAMPDMPLPTEALLDFQLAHASARDAMHKP</sequence>